<sequence length="185" mass="21073">MSPVETWYWQKPSSQSNCRELSYSDVVGLTRICSQFTAMQVVSMLNTMYTQREARGSREDHTHNICDMALDMVRSIDHLKDASNGNNILIRVFPSVAREDEDDVKSIRSHRIKMEISGHHSLVESLEECCAEEMSLSKSHYKAPLHHNNAVQDSYIEPDSPEFDVHDSIMASPDCSEKSTMRSMS</sequence>
<dbReference type="GO" id="GO:0008074">
    <property type="term" value="C:guanylate cyclase complex, soluble"/>
    <property type="evidence" value="ECO:0007669"/>
    <property type="project" value="TreeGrafter"/>
</dbReference>
<dbReference type="Proteomes" id="UP001356427">
    <property type="component" value="Unassembled WGS sequence"/>
</dbReference>
<dbReference type="GO" id="GO:0004383">
    <property type="term" value="F:guanylate cyclase activity"/>
    <property type="evidence" value="ECO:0007669"/>
    <property type="project" value="TreeGrafter"/>
</dbReference>
<reference evidence="2 3" key="1">
    <citation type="submission" date="2021-04" db="EMBL/GenBank/DDBJ databases">
        <authorList>
            <person name="De Guttry C."/>
            <person name="Zahm M."/>
            <person name="Klopp C."/>
            <person name="Cabau C."/>
            <person name="Louis A."/>
            <person name="Berthelot C."/>
            <person name="Parey E."/>
            <person name="Roest Crollius H."/>
            <person name="Montfort J."/>
            <person name="Robinson-Rechavi M."/>
            <person name="Bucao C."/>
            <person name="Bouchez O."/>
            <person name="Gislard M."/>
            <person name="Lluch J."/>
            <person name="Milhes M."/>
            <person name="Lampietro C."/>
            <person name="Lopez Roques C."/>
            <person name="Donnadieu C."/>
            <person name="Braasch I."/>
            <person name="Desvignes T."/>
            <person name="Postlethwait J."/>
            <person name="Bobe J."/>
            <person name="Wedekind C."/>
            <person name="Guiguen Y."/>
        </authorList>
    </citation>
    <scope>NUCLEOTIDE SEQUENCE [LARGE SCALE GENOMIC DNA]</scope>
    <source>
        <strain evidence="2">Cs_M1</strain>
        <tissue evidence="2">Blood</tissue>
    </source>
</reference>
<dbReference type="InterPro" id="IPR029787">
    <property type="entry name" value="Nucleotide_cyclase"/>
</dbReference>
<keyword evidence="3" id="KW-1185">Reference proteome</keyword>
<keyword evidence="1" id="KW-0456">Lyase</keyword>
<dbReference type="AlphaFoldDB" id="A0AAN8L5E5"/>
<organism evidence="2 3">
    <name type="scientific">Coregonus suidteri</name>
    <dbReference type="NCBI Taxonomy" id="861788"/>
    <lineage>
        <taxon>Eukaryota</taxon>
        <taxon>Metazoa</taxon>
        <taxon>Chordata</taxon>
        <taxon>Craniata</taxon>
        <taxon>Vertebrata</taxon>
        <taxon>Euteleostomi</taxon>
        <taxon>Actinopterygii</taxon>
        <taxon>Neopterygii</taxon>
        <taxon>Teleostei</taxon>
        <taxon>Protacanthopterygii</taxon>
        <taxon>Salmoniformes</taxon>
        <taxon>Salmonidae</taxon>
        <taxon>Coregoninae</taxon>
        <taxon>Coregonus</taxon>
    </lineage>
</organism>
<dbReference type="GO" id="GO:0038060">
    <property type="term" value="P:nitric oxide-cGMP-mediated signaling"/>
    <property type="evidence" value="ECO:0007669"/>
    <property type="project" value="TreeGrafter"/>
</dbReference>
<protein>
    <submittedName>
        <fullName evidence="2">Uncharacterized protein</fullName>
    </submittedName>
</protein>
<name>A0AAN8L5E5_9TELE</name>
<comment type="caution">
    <text evidence="2">The sequence shown here is derived from an EMBL/GenBank/DDBJ whole genome shotgun (WGS) entry which is preliminary data.</text>
</comment>
<accession>A0AAN8L5E5</accession>
<dbReference type="EMBL" id="JAGTTL010000030">
    <property type="protein sequence ID" value="KAK6298300.1"/>
    <property type="molecule type" value="Genomic_DNA"/>
</dbReference>
<evidence type="ECO:0000313" key="3">
    <source>
        <dbReference type="Proteomes" id="UP001356427"/>
    </source>
</evidence>
<evidence type="ECO:0000256" key="1">
    <source>
        <dbReference type="ARBA" id="ARBA00023239"/>
    </source>
</evidence>
<proteinExistence type="predicted"/>
<evidence type="ECO:0000313" key="2">
    <source>
        <dbReference type="EMBL" id="KAK6298300.1"/>
    </source>
</evidence>
<dbReference type="SUPFAM" id="SSF55073">
    <property type="entry name" value="Nucleotide cyclase"/>
    <property type="match status" value="1"/>
</dbReference>
<dbReference type="GO" id="GO:0070482">
    <property type="term" value="P:response to oxygen levels"/>
    <property type="evidence" value="ECO:0007669"/>
    <property type="project" value="TreeGrafter"/>
</dbReference>
<gene>
    <name evidence="2" type="ORF">J4Q44_G00313550</name>
</gene>
<dbReference type="PANTHER" id="PTHR45655">
    <property type="entry name" value="GUANYLATE CYCLASE SOLUBLE SUBUNIT BETA-2"/>
    <property type="match status" value="1"/>
</dbReference>
<dbReference type="PANTHER" id="PTHR45655:SF10">
    <property type="entry name" value="SOLUBLE GUANYLATE CYCLASE 88E"/>
    <property type="match status" value="1"/>
</dbReference>